<protein>
    <submittedName>
        <fullName evidence="3">M23 family metallopeptidase</fullName>
    </submittedName>
</protein>
<dbReference type="PANTHER" id="PTHR21666:SF270">
    <property type="entry name" value="MUREIN HYDROLASE ACTIVATOR ENVC"/>
    <property type="match status" value="1"/>
</dbReference>
<sequence>MAAPAVALAVKAAIAAATDKRTWKVIAVIIAAALMPFILAILLLMSFLSGGAAHNNDAVNLAFHGGMISSDVPSEYRQHIEEMQDAFRQLDDAIAQLPIESGDGSLDSTRVKAVFYSLYFGADSLQEVDYDSFAGCFVKTEIRTRTVQNPDGTQTEQSYDAIAPLTDLNQVYKNIERLLGRAVTDDEKSNADEIYQHTFGESGTGPSDSSQILSTAGLISPIGSNWRALVTSEFGPRIDPINGKATVHTGIDLGIPTGTQVHAAKDGTVSKVAWDPDGYGNYLMIDHGGGLVTLYGHCSQIIAHVGQAVKAGDVVALSGNTGHSTGSHLHFEVRINGKAVNPRGYLP</sequence>
<dbReference type="RefSeq" id="WP_212506683.1">
    <property type="nucleotide sequence ID" value="NZ_CP060696.1"/>
</dbReference>
<dbReference type="EMBL" id="CP060696">
    <property type="protein sequence ID" value="QNO17619.1"/>
    <property type="molecule type" value="Genomic_DNA"/>
</dbReference>
<dbReference type="Proteomes" id="UP000516046">
    <property type="component" value="Chromosome"/>
</dbReference>
<dbReference type="SUPFAM" id="SSF51261">
    <property type="entry name" value="Duplicated hybrid motif"/>
    <property type="match status" value="1"/>
</dbReference>
<dbReference type="KEGG" id="caml:H6X83_11895"/>
<keyword evidence="1" id="KW-1133">Transmembrane helix</keyword>
<evidence type="ECO:0000256" key="1">
    <source>
        <dbReference type="SAM" id="Phobius"/>
    </source>
</evidence>
<dbReference type="AlphaFoldDB" id="A0A7G9WG07"/>
<organism evidence="3 4">
    <name type="scientific">Caproicibacterium amylolyticum</name>
    <dbReference type="NCBI Taxonomy" id="2766537"/>
    <lineage>
        <taxon>Bacteria</taxon>
        <taxon>Bacillati</taxon>
        <taxon>Bacillota</taxon>
        <taxon>Clostridia</taxon>
        <taxon>Eubacteriales</taxon>
        <taxon>Oscillospiraceae</taxon>
        <taxon>Caproicibacterium</taxon>
    </lineage>
</organism>
<dbReference type="InterPro" id="IPR016047">
    <property type="entry name" value="M23ase_b-sheet_dom"/>
</dbReference>
<dbReference type="GO" id="GO:0004222">
    <property type="term" value="F:metalloendopeptidase activity"/>
    <property type="evidence" value="ECO:0007669"/>
    <property type="project" value="TreeGrafter"/>
</dbReference>
<dbReference type="InterPro" id="IPR050570">
    <property type="entry name" value="Cell_wall_metabolism_enzyme"/>
</dbReference>
<accession>A0A7G9WG07</accession>
<gene>
    <name evidence="3" type="ORF">H6X83_11895</name>
</gene>
<feature type="domain" description="M23ase beta-sheet core" evidence="2">
    <location>
        <begin position="247"/>
        <end position="342"/>
    </location>
</feature>
<feature type="transmembrane region" description="Helical" evidence="1">
    <location>
        <begin position="25"/>
        <end position="48"/>
    </location>
</feature>
<reference evidence="3 4" key="1">
    <citation type="submission" date="2020-08" db="EMBL/GenBank/DDBJ databases">
        <authorList>
            <person name="Ren C."/>
            <person name="Gu Y."/>
            <person name="Xu Y."/>
        </authorList>
    </citation>
    <scope>NUCLEOTIDE SEQUENCE [LARGE SCALE GENOMIC DNA]</scope>
    <source>
        <strain evidence="3 4">LBM18003</strain>
    </source>
</reference>
<keyword evidence="1" id="KW-0812">Transmembrane</keyword>
<evidence type="ECO:0000313" key="3">
    <source>
        <dbReference type="EMBL" id="QNO17619.1"/>
    </source>
</evidence>
<evidence type="ECO:0000313" key="4">
    <source>
        <dbReference type="Proteomes" id="UP000516046"/>
    </source>
</evidence>
<dbReference type="Gene3D" id="2.70.70.10">
    <property type="entry name" value="Glucose Permease (Domain IIA)"/>
    <property type="match status" value="1"/>
</dbReference>
<keyword evidence="1" id="KW-0472">Membrane</keyword>
<evidence type="ECO:0000259" key="2">
    <source>
        <dbReference type="Pfam" id="PF01551"/>
    </source>
</evidence>
<dbReference type="PANTHER" id="PTHR21666">
    <property type="entry name" value="PEPTIDASE-RELATED"/>
    <property type="match status" value="1"/>
</dbReference>
<dbReference type="CDD" id="cd12797">
    <property type="entry name" value="M23_peptidase"/>
    <property type="match status" value="1"/>
</dbReference>
<dbReference type="Pfam" id="PF01551">
    <property type="entry name" value="Peptidase_M23"/>
    <property type="match status" value="1"/>
</dbReference>
<name>A0A7G9WG07_9FIRM</name>
<dbReference type="InterPro" id="IPR011055">
    <property type="entry name" value="Dup_hybrid_motif"/>
</dbReference>
<proteinExistence type="predicted"/>
<keyword evidence="4" id="KW-1185">Reference proteome</keyword>